<feature type="transmembrane region" description="Helical" evidence="1">
    <location>
        <begin position="23"/>
        <end position="44"/>
    </location>
</feature>
<keyword evidence="1" id="KW-0812">Transmembrane</keyword>
<evidence type="ECO:0000313" key="4">
    <source>
        <dbReference type="Proteomes" id="UP000321525"/>
    </source>
</evidence>
<dbReference type="Proteomes" id="UP000321917">
    <property type="component" value="Unassembled WGS sequence"/>
</dbReference>
<proteinExistence type="predicted"/>
<gene>
    <name evidence="2" type="ORF">ESZ26_17310</name>
    <name evidence="3" type="ORF">ESZ27_16610</name>
</gene>
<dbReference type="InterPro" id="IPR010718">
    <property type="entry name" value="DUF1294"/>
</dbReference>
<feature type="transmembrane region" description="Helical" evidence="1">
    <location>
        <begin position="89"/>
        <end position="109"/>
    </location>
</feature>
<accession>A0A5C6Q3T2</accession>
<evidence type="ECO:0000256" key="1">
    <source>
        <dbReference type="SAM" id="Phobius"/>
    </source>
</evidence>
<keyword evidence="1" id="KW-1133">Transmembrane helix</keyword>
<name>A0A5C6Q3T2_9GAMM</name>
<keyword evidence="1" id="KW-0472">Membrane</keyword>
<evidence type="ECO:0000313" key="2">
    <source>
        <dbReference type="EMBL" id="TWX54875.1"/>
    </source>
</evidence>
<sequence length="112" mass="12871">MFSKSVVVLFLIALGLLFMMQEIALWVLVSYLSLSLLTFVLYGIDKRNAIKERRRISEKTLQVFALLGGWPGALLAQQAFRHKTQKRPFIFVLWFAILINVIALGYSQYLGF</sequence>
<dbReference type="EMBL" id="VOLQ01000043">
    <property type="protein sequence ID" value="TWX63468.1"/>
    <property type="molecule type" value="Genomic_DNA"/>
</dbReference>
<evidence type="ECO:0000313" key="5">
    <source>
        <dbReference type="Proteomes" id="UP000321917"/>
    </source>
</evidence>
<dbReference type="OrthoDB" id="72963at2"/>
<comment type="caution">
    <text evidence="3">The sequence shown here is derived from an EMBL/GenBank/DDBJ whole genome shotgun (WGS) entry which is preliminary data.</text>
</comment>
<keyword evidence="4" id="KW-1185">Reference proteome</keyword>
<protein>
    <submittedName>
        <fullName evidence="3">DUF1294 domain-containing protein</fullName>
    </submittedName>
</protein>
<reference evidence="3 5" key="1">
    <citation type="submission" date="2019-07" db="EMBL/GenBank/DDBJ databases">
        <title>Genomes of sea-ice associated Colwellia species.</title>
        <authorList>
            <person name="Bowman J.P."/>
        </authorList>
    </citation>
    <scope>NUCLEOTIDE SEQUENCE [LARGE SCALE GENOMIC DNA]</scope>
    <source>
        <strain evidence="2 4">ACAM 607</strain>
        <strain evidence="3 5">IC036</strain>
    </source>
</reference>
<dbReference type="AlphaFoldDB" id="A0A5C6Q3T2"/>
<evidence type="ECO:0000313" key="3">
    <source>
        <dbReference type="EMBL" id="TWX63468.1"/>
    </source>
</evidence>
<dbReference type="Proteomes" id="UP000321525">
    <property type="component" value="Unassembled WGS sequence"/>
</dbReference>
<dbReference type="Pfam" id="PF06961">
    <property type="entry name" value="DUF1294"/>
    <property type="match status" value="1"/>
</dbReference>
<dbReference type="EMBL" id="VOLR01000033">
    <property type="protein sequence ID" value="TWX54875.1"/>
    <property type="molecule type" value="Genomic_DNA"/>
</dbReference>
<organism evidence="3 5">
    <name type="scientific">Colwellia hornerae</name>
    <dbReference type="NCBI Taxonomy" id="89402"/>
    <lineage>
        <taxon>Bacteria</taxon>
        <taxon>Pseudomonadati</taxon>
        <taxon>Pseudomonadota</taxon>
        <taxon>Gammaproteobacteria</taxon>
        <taxon>Alteromonadales</taxon>
        <taxon>Colwelliaceae</taxon>
        <taxon>Colwellia</taxon>
    </lineage>
</organism>